<dbReference type="PANTHER" id="PTHR44167">
    <property type="entry name" value="OVARIAN-SPECIFIC SERINE/THREONINE-PROTEIN KINASE LOK-RELATED"/>
    <property type="match status" value="1"/>
</dbReference>
<accession>A0A1C7NDD8</accession>
<comment type="caution">
    <text evidence="2">The sequence shown here is derived from an EMBL/GenBank/DDBJ whole genome shotgun (WGS) entry which is preliminary data.</text>
</comment>
<dbReference type="GO" id="GO:0044773">
    <property type="term" value="P:mitotic DNA damage checkpoint signaling"/>
    <property type="evidence" value="ECO:0007669"/>
    <property type="project" value="TreeGrafter"/>
</dbReference>
<dbReference type="Proteomes" id="UP000093000">
    <property type="component" value="Unassembled WGS sequence"/>
</dbReference>
<feature type="domain" description="Protein kinase" evidence="1">
    <location>
        <begin position="343"/>
        <end position="657"/>
    </location>
</feature>
<dbReference type="InterPro" id="IPR000719">
    <property type="entry name" value="Prot_kinase_dom"/>
</dbReference>
<reference evidence="2 3" key="1">
    <citation type="submission" date="2016-03" db="EMBL/GenBank/DDBJ databases">
        <title>Choanephora cucurbitarum.</title>
        <authorList>
            <person name="Min B."/>
            <person name="Park H."/>
            <person name="Park J.-H."/>
            <person name="Shin H.-D."/>
            <person name="Choi I.-G."/>
        </authorList>
    </citation>
    <scope>NUCLEOTIDE SEQUENCE [LARGE SCALE GENOMIC DNA]</scope>
    <source>
        <strain evidence="2 3">KUS-F28377</strain>
    </source>
</reference>
<dbReference type="SMART" id="SM00220">
    <property type="entry name" value="S_TKc"/>
    <property type="match status" value="1"/>
</dbReference>
<dbReference type="PROSITE" id="PS50011">
    <property type="entry name" value="PROTEIN_KINASE_DOM"/>
    <property type="match status" value="1"/>
</dbReference>
<gene>
    <name evidence="2" type="primary">kin-29</name>
    <name evidence="2" type="ORF">A0J61_06566</name>
</gene>
<dbReference type="GO" id="GO:0004674">
    <property type="term" value="F:protein serine/threonine kinase activity"/>
    <property type="evidence" value="ECO:0007669"/>
    <property type="project" value="TreeGrafter"/>
</dbReference>
<dbReference type="PANTHER" id="PTHR44167:SF18">
    <property type="entry name" value="PROTEIN KINASE DOMAIN-CONTAINING PROTEIN"/>
    <property type="match status" value="1"/>
</dbReference>
<dbReference type="Gene3D" id="1.10.510.10">
    <property type="entry name" value="Transferase(Phosphotransferase) domain 1"/>
    <property type="match status" value="2"/>
</dbReference>
<dbReference type="OrthoDB" id="4062651at2759"/>
<sequence>MEQVEVATDNNEIDTKRQCIAILDVVYTKLDCTEYTKQLFLIEQKVQNNQYDSVRTFKNDLTQIPQLPALELDSEQLMSSPMTEHNYSAPIFNSISVKKESLMYIVNINTHRQLHYSLYQLVQEPTAFNFRNSLDLHRLYITRNRKRLIDARDNINASLSIFFDVTYTPINTEPDMSHITAKAMVVHPLGEFHEIQLGEIRGWIKVKVIFCTNIDTVITTELADDLFSEQKAQSVRALGTILNPGVDSALTNEMNRQFLYTVLQASPVNAFSYHTTSYLEPSYTPRTIALDQTTKTNSSIEPKEVLDIKTSTKKSSIDHWKKLEKFALMKQARIVSKQKYTDIMTHRVDAEGYFKQVFFTQHNDVVQIFQKSTASQRVTEIVSLLKMKDKSYIGCIQEIIMDDRSMEVIGLTMDRYDMTLRDYLNAHTYQRLTHYQRFDIIVQMIQSIHEIHQAGIAHRDLSTVNFMINLQNEDDDRLPDGSSKVDLYLIDFGKAILLSPEEAQRWWVNTNECYVYQDEVKPTTPEELTIWCKNLPYVMARPDHGYRFYRSIQTLPRSQRDHLLLDHMIDPIAEDVYSLGTLVWKMFSGKEPWPGIFDTDIKILRDSVSSDERIDTILEREIPGPMSKQFLRLFLRAEPWKRRTTADILAWLNQPTVMQSLLDEWDFSLGSRNVTPAASRKGSPDFIMFPIKKQTRKRTKRPTTEENITNVAERNEKSLKRTKSDIDSSSTSLIMQTDVPFKRLKHENEQEALTFVP</sequence>
<dbReference type="GO" id="GO:0005524">
    <property type="term" value="F:ATP binding"/>
    <property type="evidence" value="ECO:0007669"/>
    <property type="project" value="InterPro"/>
</dbReference>
<dbReference type="Pfam" id="PF00069">
    <property type="entry name" value="Pkinase"/>
    <property type="match status" value="1"/>
</dbReference>
<dbReference type="STRING" id="101091.A0A1C7NDD8"/>
<evidence type="ECO:0000313" key="2">
    <source>
        <dbReference type="EMBL" id="OBZ85384.1"/>
    </source>
</evidence>
<dbReference type="GO" id="GO:0005737">
    <property type="term" value="C:cytoplasm"/>
    <property type="evidence" value="ECO:0007669"/>
    <property type="project" value="TreeGrafter"/>
</dbReference>
<dbReference type="InterPro" id="IPR011009">
    <property type="entry name" value="Kinase-like_dom_sf"/>
</dbReference>
<keyword evidence="2" id="KW-0418">Kinase</keyword>
<dbReference type="SUPFAM" id="SSF56112">
    <property type="entry name" value="Protein kinase-like (PK-like)"/>
    <property type="match status" value="1"/>
</dbReference>
<dbReference type="EMBL" id="LUGH01000402">
    <property type="protein sequence ID" value="OBZ85384.1"/>
    <property type="molecule type" value="Genomic_DNA"/>
</dbReference>
<organism evidence="2 3">
    <name type="scientific">Choanephora cucurbitarum</name>
    <dbReference type="NCBI Taxonomy" id="101091"/>
    <lineage>
        <taxon>Eukaryota</taxon>
        <taxon>Fungi</taxon>
        <taxon>Fungi incertae sedis</taxon>
        <taxon>Mucoromycota</taxon>
        <taxon>Mucoromycotina</taxon>
        <taxon>Mucoromycetes</taxon>
        <taxon>Mucorales</taxon>
        <taxon>Mucorineae</taxon>
        <taxon>Choanephoraceae</taxon>
        <taxon>Choanephoroideae</taxon>
        <taxon>Choanephora</taxon>
    </lineage>
</organism>
<keyword evidence="3" id="KW-1185">Reference proteome</keyword>
<dbReference type="InParanoid" id="A0A1C7NDD8"/>
<evidence type="ECO:0000313" key="3">
    <source>
        <dbReference type="Proteomes" id="UP000093000"/>
    </source>
</evidence>
<name>A0A1C7NDD8_9FUNG</name>
<keyword evidence="2" id="KW-0808">Transferase</keyword>
<proteinExistence type="predicted"/>
<protein>
    <submittedName>
        <fullName evidence="2">Serine/threonine-protein kinase kin-29</fullName>
    </submittedName>
</protein>
<evidence type="ECO:0000259" key="1">
    <source>
        <dbReference type="PROSITE" id="PS50011"/>
    </source>
</evidence>
<dbReference type="AlphaFoldDB" id="A0A1C7NDD8"/>
<dbReference type="GO" id="GO:0005634">
    <property type="term" value="C:nucleus"/>
    <property type="evidence" value="ECO:0007669"/>
    <property type="project" value="TreeGrafter"/>
</dbReference>